<keyword evidence="9" id="KW-0175">Coiled coil</keyword>
<dbReference type="GO" id="GO:0003684">
    <property type="term" value="F:damaged DNA binding"/>
    <property type="evidence" value="ECO:0007669"/>
    <property type="project" value="TreeGrafter"/>
</dbReference>
<dbReference type="PANTHER" id="PTHR12162:SF0">
    <property type="entry name" value="NIBRIN"/>
    <property type="match status" value="1"/>
</dbReference>
<evidence type="ECO:0000256" key="1">
    <source>
        <dbReference type="ARBA" id="ARBA00004123"/>
    </source>
</evidence>
<dbReference type="PANTHER" id="PTHR12162">
    <property type="entry name" value="NIBRIN-RELATED"/>
    <property type="match status" value="1"/>
</dbReference>
<dbReference type="InterPro" id="IPR040227">
    <property type="entry name" value="Nibrin-rel"/>
</dbReference>
<keyword evidence="3" id="KW-0158">Chromosome</keyword>
<dbReference type="OrthoDB" id="552194at2759"/>
<evidence type="ECO:0000256" key="3">
    <source>
        <dbReference type="ARBA" id="ARBA00022454"/>
    </source>
</evidence>
<dbReference type="CDD" id="cd22667">
    <property type="entry name" value="FHA_NBN"/>
    <property type="match status" value="1"/>
</dbReference>
<dbReference type="Pfam" id="PF00498">
    <property type="entry name" value="FHA"/>
    <property type="match status" value="1"/>
</dbReference>
<feature type="domain" description="FHA" evidence="11">
    <location>
        <begin position="25"/>
        <end position="83"/>
    </location>
</feature>
<keyword evidence="4" id="KW-0227">DNA damage</keyword>
<dbReference type="PROSITE" id="PS50006">
    <property type="entry name" value="FHA_DOMAIN"/>
    <property type="match status" value="1"/>
</dbReference>
<comment type="subcellular location">
    <subcellularLocation>
        <location evidence="2">Chromosome</location>
    </subcellularLocation>
    <subcellularLocation>
        <location evidence="1">Nucleus</location>
    </subcellularLocation>
</comment>
<gene>
    <name evidence="12" type="ORF">HS088_TW05G00172</name>
</gene>
<dbReference type="Gene3D" id="2.60.200.20">
    <property type="match status" value="1"/>
</dbReference>
<sequence>MVWALLTTDPLSGEDNYYIFKKGIYKVGRKGCDIIINKDKGVSRVHAEIVVDAMTSLNPLHKNSDISSKVRIRDCSKYGTFINKNLGSREKVHEFPNKETTLTDGDLVSFGTGNATYRFSFVLLTFFVCYPETFEMNQLLEERITSIGACLTQFSQEFTHMLVDDLTPVKEVILDAIIGKKPLVLSTWVELLAQTRICSEIPSWSSYAPTLSVDGVSVKVVDSKTRGNCLARYSFLLEPADKYFFGHRLHSLLKLGGANVITKEEFCLNSQGFEYGEDNLVVCVIPRGSAEFNSSNKFSSLSRMNEMDLVCAILSGHLDPSMLISPSLVVLSSCSTDETVVADSDAEVETLTSPLAPANGRKEESPKDVSRVEISMDHATAKLEDIHAISSVDNSGGMIARNEKVDESGSSDVIYSQDLVVRDLNPAVSITSCMPDSGALNFKKFKKVNIESGNSFSNLIPFSKYPYQDSDNRDEEMSEFMKEEKKRKRLEATAEDLFNNEKGKRRRAAGSLHGLFTHG</sequence>
<keyword evidence="13" id="KW-1185">Reference proteome</keyword>
<feature type="coiled-coil region" evidence="9">
    <location>
        <begin position="473"/>
        <end position="500"/>
    </location>
</feature>
<dbReference type="InParanoid" id="A0A7J7DM95"/>
<proteinExistence type="inferred from homology"/>
<evidence type="ECO:0000256" key="6">
    <source>
        <dbReference type="ARBA" id="ARBA00023242"/>
    </source>
</evidence>
<dbReference type="SUPFAM" id="SSF49879">
    <property type="entry name" value="SMAD/FHA domain"/>
    <property type="match status" value="1"/>
</dbReference>
<dbReference type="GO" id="GO:0007095">
    <property type="term" value="P:mitotic G2 DNA damage checkpoint signaling"/>
    <property type="evidence" value="ECO:0007669"/>
    <property type="project" value="InterPro"/>
</dbReference>
<dbReference type="Proteomes" id="UP000593562">
    <property type="component" value="Unassembled WGS sequence"/>
</dbReference>
<keyword evidence="6" id="KW-0539">Nucleus</keyword>
<evidence type="ECO:0000259" key="11">
    <source>
        <dbReference type="PROSITE" id="PS50006"/>
    </source>
</evidence>
<evidence type="ECO:0000256" key="4">
    <source>
        <dbReference type="ARBA" id="ARBA00022763"/>
    </source>
</evidence>
<dbReference type="InterPro" id="IPR008984">
    <property type="entry name" value="SMAD_FHA_dom_sf"/>
</dbReference>
<dbReference type="EMBL" id="JAAARO010000005">
    <property type="protein sequence ID" value="KAF5747451.1"/>
    <property type="molecule type" value="Genomic_DNA"/>
</dbReference>
<dbReference type="GO" id="GO:0030870">
    <property type="term" value="C:Mre11 complex"/>
    <property type="evidence" value="ECO:0007669"/>
    <property type="project" value="InterPro"/>
</dbReference>
<dbReference type="GO" id="GO:0000724">
    <property type="term" value="P:double-strand break repair via homologous recombination"/>
    <property type="evidence" value="ECO:0007669"/>
    <property type="project" value="TreeGrafter"/>
</dbReference>
<dbReference type="FunCoup" id="A0A7J7DM95">
    <property type="interactions" value="1355"/>
</dbReference>
<evidence type="ECO:0000256" key="7">
    <source>
        <dbReference type="ARBA" id="ARBA00023306"/>
    </source>
</evidence>
<dbReference type="GO" id="GO:0005694">
    <property type="term" value="C:chromosome"/>
    <property type="evidence" value="ECO:0007669"/>
    <property type="project" value="UniProtKB-SubCell"/>
</dbReference>
<evidence type="ECO:0000256" key="2">
    <source>
        <dbReference type="ARBA" id="ARBA00004286"/>
    </source>
</evidence>
<keyword evidence="5" id="KW-0234">DNA repair</keyword>
<evidence type="ECO:0000256" key="10">
    <source>
        <dbReference type="SAM" id="MobiDB-lite"/>
    </source>
</evidence>
<dbReference type="SMART" id="SM00240">
    <property type="entry name" value="FHA"/>
    <property type="match status" value="1"/>
</dbReference>
<keyword evidence="7" id="KW-0131">Cell cycle</keyword>
<accession>A0A7J7DM95</accession>
<feature type="region of interest" description="Disordered" evidence="10">
    <location>
        <begin position="500"/>
        <end position="519"/>
    </location>
</feature>
<evidence type="ECO:0000313" key="13">
    <source>
        <dbReference type="Proteomes" id="UP000593562"/>
    </source>
</evidence>
<evidence type="ECO:0000313" key="12">
    <source>
        <dbReference type="EMBL" id="KAF5747451.1"/>
    </source>
</evidence>
<dbReference type="FunFam" id="2.60.200.20:FF:000017">
    <property type="entry name" value="Nibrin"/>
    <property type="match status" value="1"/>
</dbReference>
<dbReference type="InterPro" id="IPR000253">
    <property type="entry name" value="FHA_dom"/>
</dbReference>
<comment type="similarity">
    <text evidence="8">Belongs to the Nibrin family.</text>
</comment>
<reference evidence="12 13" key="1">
    <citation type="journal article" date="2020" name="Nat. Commun.">
        <title>Genome of Tripterygium wilfordii and identification of cytochrome P450 involved in triptolide biosynthesis.</title>
        <authorList>
            <person name="Tu L."/>
            <person name="Su P."/>
            <person name="Zhang Z."/>
            <person name="Gao L."/>
            <person name="Wang J."/>
            <person name="Hu T."/>
            <person name="Zhou J."/>
            <person name="Zhang Y."/>
            <person name="Zhao Y."/>
            <person name="Liu Y."/>
            <person name="Song Y."/>
            <person name="Tong Y."/>
            <person name="Lu Y."/>
            <person name="Yang J."/>
            <person name="Xu C."/>
            <person name="Jia M."/>
            <person name="Peters R.J."/>
            <person name="Huang L."/>
            <person name="Gao W."/>
        </authorList>
    </citation>
    <scope>NUCLEOTIDE SEQUENCE [LARGE SCALE GENOMIC DNA]</scope>
    <source>
        <strain evidence="13">cv. XIE 37</strain>
        <tissue evidence="12">Leaf</tissue>
    </source>
</reference>
<dbReference type="AlphaFoldDB" id="A0A7J7DM95"/>
<name>A0A7J7DM95_TRIWF</name>
<protein>
    <submittedName>
        <fullName evidence="12">Putative Nibrin</fullName>
    </submittedName>
</protein>
<evidence type="ECO:0000256" key="5">
    <source>
        <dbReference type="ARBA" id="ARBA00023204"/>
    </source>
</evidence>
<organism evidence="12 13">
    <name type="scientific">Tripterygium wilfordii</name>
    <name type="common">Thunder God vine</name>
    <dbReference type="NCBI Taxonomy" id="458696"/>
    <lineage>
        <taxon>Eukaryota</taxon>
        <taxon>Viridiplantae</taxon>
        <taxon>Streptophyta</taxon>
        <taxon>Embryophyta</taxon>
        <taxon>Tracheophyta</taxon>
        <taxon>Spermatophyta</taxon>
        <taxon>Magnoliopsida</taxon>
        <taxon>eudicotyledons</taxon>
        <taxon>Gunneridae</taxon>
        <taxon>Pentapetalae</taxon>
        <taxon>rosids</taxon>
        <taxon>fabids</taxon>
        <taxon>Celastrales</taxon>
        <taxon>Celastraceae</taxon>
        <taxon>Tripterygium</taxon>
    </lineage>
</organism>
<comment type="caution">
    <text evidence="12">The sequence shown here is derived from an EMBL/GenBank/DDBJ whole genome shotgun (WGS) entry which is preliminary data.</text>
</comment>
<evidence type="ECO:0000256" key="8">
    <source>
        <dbReference type="ARBA" id="ARBA00044757"/>
    </source>
</evidence>
<evidence type="ECO:0000256" key="9">
    <source>
        <dbReference type="SAM" id="Coils"/>
    </source>
</evidence>